<feature type="chain" id="PRO_5046137004" evidence="1">
    <location>
        <begin position="19"/>
        <end position="133"/>
    </location>
</feature>
<dbReference type="Proteomes" id="UP001652621">
    <property type="component" value="Unplaced"/>
</dbReference>
<dbReference type="Pfam" id="PF01395">
    <property type="entry name" value="PBP_GOBP"/>
    <property type="match status" value="1"/>
</dbReference>
<dbReference type="RefSeq" id="XP_058983638.1">
    <property type="nucleotide sequence ID" value="XM_059127655.1"/>
</dbReference>
<feature type="non-terminal residue" evidence="3">
    <location>
        <position position="133"/>
    </location>
</feature>
<proteinExistence type="predicted"/>
<protein>
    <submittedName>
        <fullName evidence="3">Uncharacterized protein LOC131804613</fullName>
    </submittedName>
</protein>
<sequence length="133" mass="15426">MNKISFILFICCLPMIFADLPDWYPVNEAEIEAKCIEENAISPETMKKIITYHFEDTAEIRSFLLCQAIKKNVYSPEMGYKADRLQLILKERAKQDCKLEFIEGCANKSSDVKPADVMVYNIMQCIIRDMKDN</sequence>
<organism evidence="2 3">
    <name type="scientific">Musca domestica</name>
    <name type="common">House fly</name>
    <dbReference type="NCBI Taxonomy" id="7370"/>
    <lineage>
        <taxon>Eukaryota</taxon>
        <taxon>Metazoa</taxon>
        <taxon>Ecdysozoa</taxon>
        <taxon>Arthropoda</taxon>
        <taxon>Hexapoda</taxon>
        <taxon>Insecta</taxon>
        <taxon>Pterygota</taxon>
        <taxon>Neoptera</taxon>
        <taxon>Endopterygota</taxon>
        <taxon>Diptera</taxon>
        <taxon>Brachycera</taxon>
        <taxon>Muscomorpha</taxon>
        <taxon>Muscoidea</taxon>
        <taxon>Muscidae</taxon>
        <taxon>Musca</taxon>
    </lineage>
</organism>
<evidence type="ECO:0000256" key="1">
    <source>
        <dbReference type="SAM" id="SignalP"/>
    </source>
</evidence>
<keyword evidence="2" id="KW-1185">Reference proteome</keyword>
<dbReference type="CDD" id="cd23992">
    <property type="entry name" value="PBP_GOBP"/>
    <property type="match status" value="1"/>
</dbReference>
<reference evidence="3" key="1">
    <citation type="submission" date="2025-08" db="UniProtKB">
        <authorList>
            <consortium name="RefSeq"/>
        </authorList>
    </citation>
    <scope>IDENTIFICATION</scope>
    <source>
        <strain evidence="3">Aabys</strain>
        <tissue evidence="3">Whole body</tissue>
    </source>
</reference>
<keyword evidence="1" id="KW-0732">Signal</keyword>
<evidence type="ECO:0000313" key="3">
    <source>
        <dbReference type="RefSeq" id="XP_058983638.1"/>
    </source>
</evidence>
<name>A0ABM3VCW6_MUSDO</name>
<dbReference type="SUPFAM" id="SSF47565">
    <property type="entry name" value="Insect pheromone/odorant-binding proteins"/>
    <property type="match status" value="1"/>
</dbReference>
<dbReference type="InterPro" id="IPR006170">
    <property type="entry name" value="PBP/GOBP"/>
</dbReference>
<accession>A0ABM3VCW6</accession>
<gene>
    <name evidence="3" type="primary">LOC131804613</name>
</gene>
<feature type="signal peptide" evidence="1">
    <location>
        <begin position="1"/>
        <end position="18"/>
    </location>
</feature>
<dbReference type="InterPro" id="IPR036728">
    <property type="entry name" value="PBP_GOBP_sf"/>
</dbReference>
<evidence type="ECO:0000313" key="2">
    <source>
        <dbReference type="Proteomes" id="UP001652621"/>
    </source>
</evidence>
<dbReference type="GeneID" id="131804613"/>
<dbReference type="Gene3D" id="1.10.238.20">
    <property type="entry name" value="Pheromone/general odorant binding protein domain"/>
    <property type="match status" value="1"/>
</dbReference>